<evidence type="ECO:0000256" key="1">
    <source>
        <dbReference type="ARBA" id="ARBA00004613"/>
    </source>
</evidence>
<feature type="region of interest" description="Disordered" evidence="4">
    <location>
        <begin position="63"/>
        <end position="88"/>
    </location>
</feature>
<sequence length="518" mass="54118">NGLQDPGEPGVPNVPVVLKDGNGKEIATTKTGQDGKYLFDKLPDGAYQVCFDRAKLPPAYADWQWTKPDVPDDDGKDSDADPATGCTPVTTLGIDRPEDLTLDAGLVEPTNRLGDFVWKDLNANGLQDPGEPGVPDVPVVLKDGNGKQLATTKTDSGGKYLFDKLPGGSYQVCFDIAHLPAPVADYKLTKPDAGDDGKDSDANTETGCTPVVTLGVGNRENLTLDAGLVSPPNRLGDFVWADLNRNGLQDQGEPGVPDVPVVLKDGNGKQLAGTSTGPDGKYSFDNLPDGSYQVCFDRSKLTGKYAGWQWTKPDAGDDGTDSDAGLATGCTPVVTLGVGKREDLTLDAGLVEPRNRIGDFVWLDRNGNGLQDPGEPGVPDVPVVLKDGTGKQLASTKTDSGGKYLFDNLPDGGYKVCFDTGGRKLTQPDVGTDDLRDSDAQPSDGCTPVLSVGPAKREDLGADAGLLPTSAPAPVTPPKKGPLAGTGFPGFWLLGLSGLAVAAGIAALLAARRSRRIE</sequence>
<protein>
    <recommendedName>
        <fullName evidence="6">SD-repeat containing protein B domain-containing protein</fullName>
    </recommendedName>
</protein>
<organism evidence="7 8">
    <name type="scientific">Amycolatopsis vastitatis</name>
    <dbReference type="NCBI Taxonomy" id="1905142"/>
    <lineage>
        <taxon>Bacteria</taxon>
        <taxon>Bacillati</taxon>
        <taxon>Actinomycetota</taxon>
        <taxon>Actinomycetes</taxon>
        <taxon>Pseudonocardiales</taxon>
        <taxon>Pseudonocardiaceae</taxon>
        <taxon>Amycolatopsis</taxon>
    </lineage>
</organism>
<name>A0A229T058_9PSEU</name>
<dbReference type="RefSeq" id="WP_276209742.1">
    <property type="nucleotide sequence ID" value="NZ_NMUL01000027.1"/>
</dbReference>
<feature type="transmembrane region" description="Helical" evidence="5">
    <location>
        <begin position="490"/>
        <end position="511"/>
    </location>
</feature>
<feature type="domain" description="SD-repeat containing protein B" evidence="6">
    <location>
        <begin position="234"/>
        <end position="350"/>
    </location>
</feature>
<evidence type="ECO:0000256" key="2">
    <source>
        <dbReference type="ARBA" id="ARBA00022525"/>
    </source>
</evidence>
<feature type="domain" description="SD-repeat containing protein B" evidence="6">
    <location>
        <begin position="356"/>
        <end position="466"/>
    </location>
</feature>
<dbReference type="SUPFAM" id="SSF117074">
    <property type="entry name" value="Hypothetical protein PA1324"/>
    <property type="match status" value="4"/>
</dbReference>
<dbReference type="GO" id="GO:0005576">
    <property type="term" value="C:extracellular region"/>
    <property type="evidence" value="ECO:0007669"/>
    <property type="project" value="UniProtKB-SubCell"/>
</dbReference>
<dbReference type="Gene3D" id="2.60.40.10">
    <property type="entry name" value="Immunoglobulins"/>
    <property type="match status" value="4"/>
</dbReference>
<evidence type="ECO:0000259" key="6">
    <source>
        <dbReference type="Pfam" id="PF17210"/>
    </source>
</evidence>
<proteinExistence type="predicted"/>
<dbReference type="InterPro" id="IPR013783">
    <property type="entry name" value="Ig-like_fold"/>
</dbReference>
<keyword evidence="5" id="KW-0472">Membrane</keyword>
<dbReference type="Proteomes" id="UP000215199">
    <property type="component" value="Unassembled WGS sequence"/>
</dbReference>
<evidence type="ECO:0000256" key="5">
    <source>
        <dbReference type="SAM" id="Phobius"/>
    </source>
</evidence>
<dbReference type="EMBL" id="NMUL01000027">
    <property type="protein sequence ID" value="OXM64675.1"/>
    <property type="molecule type" value="Genomic_DNA"/>
</dbReference>
<dbReference type="Pfam" id="PF17210">
    <property type="entry name" value="SdrD_B"/>
    <property type="match status" value="4"/>
</dbReference>
<dbReference type="PANTHER" id="PTHR23303:SF15">
    <property type="entry name" value="COLOSSIN-A"/>
    <property type="match status" value="1"/>
</dbReference>
<evidence type="ECO:0000313" key="8">
    <source>
        <dbReference type="Proteomes" id="UP000215199"/>
    </source>
</evidence>
<keyword evidence="5" id="KW-1133">Transmembrane helix</keyword>
<keyword evidence="3" id="KW-0732">Signal</keyword>
<keyword evidence="8" id="KW-1185">Reference proteome</keyword>
<dbReference type="InterPro" id="IPR033764">
    <property type="entry name" value="Sdr_B"/>
</dbReference>
<evidence type="ECO:0000313" key="7">
    <source>
        <dbReference type="EMBL" id="OXM64675.1"/>
    </source>
</evidence>
<evidence type="ECO:0000256" key="3">
    <source>
        <dbReference type="ARBA" id="ARBA00022729"/>
    </source>
</evidence>
<feature type="domain" description="SD-repeat containing protein B" evidence="6">
    <location>
        <begin position="1"/>
        <end position="106"/>
    </location>
</feature>
<dbReference type="AlphaFoldDB" id="A0A229T058"/>
<keyword evidence="5" id="KW-0812">Transmembrane</keyword>
<dbReference type="InterPro" id="IPR051417">
    <property type="entry name" value="SDr/BOS_complex"/>
</dbReference>
<feature type="domain" description="SD-repeat containing protein B" evidence="6">
    <location>
        <begin position="112"/>
        <end position="228"/>
    </location>
</feature>
<gene>
    <name evidence="7" type="ORF">CF165_25900</name>
</gene>
<keyword evidence="2" id="KW-0964">Secreted</keyword>
<comment type="subcellular location">
    <subcellularLocation>
        <location evidence="1">Secreted</location>
    </subcellularLocation>
</comment>
<reference evidence="8" key="1">
    <citation type="submission" date="2017-07" db="EMBL/GenBank/DDBJ databases">
        <title>Comparative genome mining reveals phylogenetic distribution patterns of secondary metabolites in Amycolatopsis.</title>
        <authorList>
            <person name="Adamek M."/>
            <person name="Alanjary M."/>
            <person name="Sales-Ortells H."/>
            <person name="Goodfellow M."/>
            <person name="Bull A.T."/>
            <person name="Kalinowski J."/>
            <person name="Ziemert N."/>
        </authorList>
    </citation>
    <scope>NUCLEOTIDE SEQUENCE [LARGE SCALE GENOMIC DNA]</scope>
    <source>
        <strain evidence="8">H5</strain>
    </source>
</reference>
<evidence type="ECO:0000256" key="4">
    <source>
        <dbReference type="SAM" id="MobiDB-lite"/>
    </source>
</evidence>
<feature type="non-terminal residue" evidence="7">
    <location>
        <position position="1"/>
    </location>
</feature>
<accession>A0A229T058</accession>
<comment type="caution">
    <text evidence="7">The sequence shown here is derived from an EMBL/GenBank/DDBJ whole genome shotgun (WGS) entry which is preliminary data.</text>
</comment>
<dbReference type="PANTHER" id="PTHR23303">
    <property type="entry name" value="CARBOXYPEPTIDASE REGULATORY REGION-CONTAINING"/>
    <property type="match status" value="1"/>
</dbReference>
<dbReference type="GO" id="GO:0005975">
    <property type="term" value="P:carbohydrate metabolic process"/>
    <property type="evidence" value="ECO:0007669"/>
    <property type="project" value="UniProtKB-ARBA"/>
</dbReference>
<feature type="region of interest" description="Disordered" evidence="4">
    <location>
        <begin position="426"/>
        <end position="481"/>
    </location>
</feature>